<comment type="caution">
    <text evidence="9">The sequence shown here is derived from an EMBL/GenBank/DDBJ whole genome shotgun (WGS) entry which is preliminary data.</text>
</comment>
<dbReference type="AlphaFoldDB" id="A0A938YPD4"/>
<feature type="transmembrane region" description="Helical" evidence="8">
    <location>
        <begin position="383"/>
        <end position="404"/>
    </location>
</feature>
<keyword evidence="3" id="KW-0808">Transferase</keyword>
<comment type="similarity">
    <text evidence="7">Belongs to the glycosyltransferase 87 family.</text>
</comment>
<feature type="transmembrane region" description="Helical" evidence="8">
    <location>
        <begin position="151"/>
        <end position="172"/>
    </location>
</feature>
<keyword evidence="5 8" id="KW-1133">Transmembrane helix</keyword>
<evidence type="ECO:0000256" key="5">
    <source>
        <dbReference type="ARBA" id="ARBA00022989"/>
    </source>
</evidence>
<keyword evidence="2" id="KW-1003">Cell membrane</keyword>
<evidence type="ECO:0000256" key="6">
    <source>
        <dbReference type="ARBA" id="ARBA00023136"/>
    </source>
</evidence>
<evidence type="ECO:0000313" key="9">
    <source>
        <dbReference type="EMBL" id="MBM9476929.1"/>
    </source>
</evidence>
<feature type="transmembrane region" description="Helical" evidence="8">
    <location>
        <begin position="209"/>
        <end position="228"/>
    </location>
</feature>
<dbReference type="GO" id="GO:0016758">
    <property type="term" value="F:hexosyltransferase activity"/>
    <property type="evidence" value="ECO:0007669"/>
    <property type="project" value="InterPro"/>
</dbReference>
<evidence type="ECO:0000256" key="1">
    <source>
        <dbReference type="ARBA" id="ARBA00004651"/>
    </source>
</evidence>
<feature type="transmembrane region" description="Helical" evidence="8">
    <location>
        <begin position="309"/>
        <end position="332"/>
    </location>
</feature>
<evidence type="ECO:0000256" key="4">
    <source>
        <dbReference type="ARBA" id="ARBA00022692"/>
    </source>
</evidence>
<gene>
    <name evidence="9" type="ORF">JL107_10770</name>
</gene>
<evidence type="ECO:0000256" key="8">
    <source>
        <dbReference type="SAM" id="Phobius"/>
    </source>
</evidence>
<dbReference type="RefSeq" id="WP_205257045.1">
    <property type="nucleotide sequence ID" value="NZ_BAAAPV010000001.1"/>
</dbReference>
<dbReference type="GO" id="GO:0005886">
    <property type="term" value="C:plasma membrane"/>
    <property type="evidence" value="ECO:0007669"/>
    <property type="project" value="UniProtKB-SubCell"/>
</dbReference>
<evidence type="ECO:0000256" key="2">
    <source>
        <dbReference type="ARBA" id="ARBA00022475"/>
    </source>
</evidence>
<organism evidence="9 10">
    <name type="scientific">Nakamurella flavida</name>
    <dbReference type="NCBI Taxonomy" id="363630"/>
    <lineage>
        <taxon>Bacteria</taxon>
        <taxon>Bacillati</taxon>
        <taxon>Actinomycetota</taxon>
        <taxon>Actinomycetes</taxon>
        <taxon>Nakamurellales</taxon>
        <taxon>Nakamurellaceae</taxon>
        <taxon>Nakamurella</taxon>
    </lineage>
</organism>
<reference evidence="9" key="1">
    <citation type="submission" date="2021-01" db="EMBL/GenBank/DDBJ databases">
        <title>KCTC 19127 draft genome.</title>
        <authorList>
            <person name="An D."/>
        </authorList>
    </citation>
    <scope>NUCLEOTIDE SEQUENCE</scope>
    <source>
        <strain evidence="9">KCTC 19127</strain>
    </source>
</reference>
<dbReference type="Proteomes" id="UP000663801">
    <property type="component" value="Unassembled WGS sequence"/>
</dbReference>
<keyword evidence="10" id="KW-1185">Reference proteome</keyword>
<feature type="transmembrane region" description="Helical" evidence="8">
    <location>
        <begin position="271"/>
        <end position="289"/>
    </location>
</feature>
<feature type="transmembrane region" description="Helical" evidence="8">
    <location>
        <begin position="179"/>
        <end position="203"/>
    </location>
</feature>
<feature type="transmembrane region" description="Helical" evidence="8">
    <location>
        <begin position="344"/>
        <end position="363"/>
    </location>
</feature>
<dbReference type="InterPro" id="IPR018584">
    <property type="entry name" value="GT87"/>
</dbReference>
<keyword evidence="6 8" id="KW-0472">Membrane</keyword>
<keyword evidence="4 8" id="KW-0812">Transmembrane</keyword>
<evidence type="ECO:0000256" key="3">
    <source>
        <dbReference type="ARBA" id="ARBA00022679"/>
    </source>
</evidence>
<name>A0A938YPD4_9ACTN</name>
<feature type="transmembrane region" description="Helical" evidence="8">
    <location>
        <begin position="95"/>
        <end position="117"/>
    </location>
</feature>
<feature type="transmembrane region" description="Helical" evidence="8">
    <location>
        <begin position="17"/>
        <end position="38"/>
    </location>
</feature>
<proteinExistence type="inferred from homology"/>
<sequence>MTDRLTRLGTRVVSSPWIPWALLGVTVLLHVAFQALGADGFKMIDLRVYVDGTKHLTDGALYDFTSGVEVLPFTYPTFAALLFSPLGLLPWPVVAVGWQIASLAALVVMIVCSLRMLGRAGHRADRPLDHLRGTVVTATAIAFWLEPVRSTFNYGQINLFLAALLLAGASAAGRRRDVWAGLSVAVAAGIKVVPAVTGLYYLLSRRWAAAAWSIGLFLAALGISFAFLPSQTWRFFTQLMFDPTRTGAIWVTRNQSWRGTVYRLFGHDHTAAWILLSVVSLAVGIWAISRAARAGDGLAALVGTQIVGLLISPVSWSHHWVWVVPLLLWCLFGPRSAVRAVRRLGWAWAAVCLLYVVIFLIMIQNGHLEFAAGRPIWESVLDAVYPVLGFAALVVIGTVHRTVAAPSRDHAVRS</sequence>
<protein>
    <submittedName>
        <fullName evidence="9">DUF2029 domain-containing protein</fullName>
    </submittedName>
</protein>
<accession>A0A938YPD4</accession>
<evidence type="ECO:0000313" key="10">
    <source>
        <dbReference type="Proteomes" id="UP000663801"/>
    </source>
</evidence>
<dbReference type="Pfam" id="PF09594">
    <property type="entry name" value="GT87"/>
    <property type="match status" value="1"/>
</dbReference>
<dbReference type="EMBL" id="JAERWL010000009">
    <property type="protein sequence ID" value="MBM9476929.1"/>
    <property type="molecule type" value="Genomic_DNA"/>
</dbReference>
<evidence type="ECO:0000256" key="7">
    <source>
        <dbReference type="ARBA" id="ARBA00024033"/>
    </source>
</evidence>
<comment type="subcellular location">
    <subcellularLocation>
        <location evidence="1">Cell membrane</location>
        <topology evidence="1">Multi-pass membrane protein</topology>
    </subcellularLocation>
</comment>